<dbReference type="InterPro" id="IPR002172">
    <property type="entry name" value="LDrepeatLR_classA_rpt"/>
</dbReference>
<dbReference type="AlphaFoldDB" id="A0A8T0EY44"/>
<dbReference type="Gene3D" id="1.50.10.20">
    <property type="match status" value="1"/>
</dbReference>
<dbReference type="EMBL" id="JABXBU010002072">
    <property type="protein sequence ID" value="KAF8778919.1"/>
    <property type="molecule type" value="Genomic_DNA"/>
</dbReference>
<keyword evidence="6" id="KW-0472">Membrane</keyword>
<sequence length="245" mass="27863">MSRTISLKAALISVFTGVFLYFTEASAPCSQSEFLCTNGKCIERHWFCDGEDDCGDGSDERFCDRDPEHQCPPGWNPCPNGRRCIPKIWICDGTTDCDSMSEETNCESNTTEATDVLALKTELKSWIMRRRKSGSRTDRWGDKWISSQELALYIHALLVACVDPRDFYGDDLVRELRKRVDEAGSYVSPFLILALCNAGDTMTVKDLEKVTAACNLHRRPSWTGKRYLSMHLIIEKFICKHCTFE</sequence>
<reference evidence="11" key="2">
    <citation type="submission" date="2020-06" db="EMBL/GenBank/DDBJ databases">
        <authorList>
            <person name="Sheffer M."/>
        </authorList>
    </citation>
    <scope>NUCLEOTIDE SEQUENCE</scope>
</reference>
<feature type="disulfide bond" evidence="9">
    <location>
        <begin position="36"/>
        <end position="54"/>
    </location>
</feature>
<keyword evidence="12" id="KW-1185">Reference proteome</keyword>
<evidence type="ECO:0000313" key="12">
    <source>
        <dbReference type="Proteomes" id="UP000807504"/>
    </source>
</evidence>
<feature type="signal peptide" evidence="10">
    <location>
        <begin position="1"/>
        <end position="25"/>
    </location>
</feature>
<dbReference type="Pfam" id="PF00057">
    <property type="entry name" value="Ldl_recept_a"/>
    <property type="match status" value="2"/>
</dbReference>
<dbReference type="PROSITE" id="PS01209">
    <property type="entry name" value="LDLRA_1"/>
    <property type="match status" value="2"/>
</dbReference>
<name>A0A8T0EY44_ARGBR</name>
<dbReference type="InterPro" id="IPR050685">
    <property type="entry name" value="LDLR"/>
</dbReference>
<accession>A0A8T0EY44</accession>
<keyword evidence="3" id="KW-0812">Transmembrane</keyword>
<organism evidence="11 12">
    <name type="scientific">Argiope bruennichi</name>
    <name type="common">Wasp spider</name>
    <name type="synonym">Aranea bruennichi</name>
    <dbReference type="NCBI Taxonomy" id="94029"/>
    <lineage>
        <taxon>Eukaryota</taxon>
        <taxon>Metazoa</taxon>
        <taxon>Ecdysozoa</taxon>
        <taxon>Arthropoda</taxon>
        <taxon>Chelicerata</taxon>
        <taxon>Arachnida</taxon>
        <taxon>Araneae</taxon>
        <taxon>Araneomorphae</taxon>
        <taxon>Entelegynae</taxon>
        <taxon>Araneoidea</taxon>
        <taxon>Araneidae</taxon>
        <taxon>Argiope</taxon>
    </lineage>
</organism>
<keyword evidence="7 9" id="KW-1015">Disulfide bond</keyword>
<evidence type="ECO:0000256" key="3">
    <source>
        <dbReference type="ARBA" id="ARBA00022692"/>
    </source>
</evidence>
<evidence type="ECO:0000256" key="8">
    <source>
        <dbReference type="ARBA" id="ARBA00023180"/>
    </source>
</evidence>
<feature type="disulfide bond" evidence="9">
    <location>
        <begin position="48"/>
        <end position="63"/>
    </location>
</feature>
<gene>
    <name evidence="11" type="ORF">HNY73_015593</name>
</gene>
<dbReference type="Gene3D" id="4.10.400.10">
    <property type="entry name" value="Low-density Lipoprotein Receptor"/>
    <property type="match status" value="2"/>
</dbReference>
<feature type="disulfide bond" evidence="9">
    <location>
        <begin position="29"/>
        <end position="41"/>
    </location>
</feature>
<dbReference type="PRINTS" id="PR00261">
    <property type="entry name" value="LDLRECEPTOR"/>
</dbReference>
<evidence type="ECO:0000313" key="11">
    <source>
        <dbReference type="EMBL" id="KAF8778919.1"/>
    </source>
</evidence>
<evidence type="ECO:0000256" key="2">
    <source>
        <dbReference type="ARBA" id="ARBA00004308"/>
    </source>
</evidence>
<keyword evidence="4" id="KW-0677">Repeat</keyword>
<keyword evidence="8" id="KW-0325">Glycoprotein</keyword>
<comment type="caution">
    <text evidence="9">Lacks conserved residue(s) required for the propagation of feature annotation.</text>
</comment>
<evidence type="ECO:0000256" key="1">
    <source>
        <dbReference type="ARBA" id="ARBA00004167"/>
    </source>
</evidence>
<evidence type="ECO:0000256" key="10">
    <source>
        <dbReference type="SAM" id="SignalP"/>
    </source>
</evidence>
<dbReference type="GO" id="GO:0005886">
    <property type="term" value="C:plasma membrane"/>
    <property type="evidence" value="ECO:0007669"/>
    <property type="project" value="TreeGrafter"/>
</dbReference>
<comment type="caution">
    <text evidence="11">The sequence shown here is derived from an EMBL/GenBank/DDBJ whole genome shotgun (WGS) entry which is preliminary data.</text>
</comment>
<dbReference type="GO" id="GO:0012505">
    <property type="term" value="C:endomembrane system"/>
    <property type="evidence" value="ECO:0007669"/>
    <property type="project" value="UniProtKB-SubCell"/>
</dbReference>
<dbReference type="InterPro" id="IPR036055">
    <property type="entry name" value="LDL_receptor-like_sf"/>
</dbReference>
<dbReference type="SUPFAM" id="SSF57424">
    <property type="entry name" value="LDL receptor-like module"/>
    <property type="match status" value="2"/>
</dbReference>
<comment type="subcellular location">
    <subcellularLocation>
        <location evidence="2">Endomembrane system</location>
    </subcellularLocation>
    <subcellularLocation>
        <location evidence="1">Membrane</location>
        <topology evidence="1">Single-pass membrane protein</topology>
    </subcellularLocation>
</comment>
<feature type="disulfide bond" evidence="9">
    <location>
        <begin position="91"/>
        <end position="106"/>
    </location>
</feature>
<keyword evidence="10" id="KW-0732">Signal</keyword>
<evidence type="ECO:0000256" key="4">
    <source>
        <dbReference type="ARBA" id="ARBA00022737"/>
    </source>
</evidence>
<dbReference type="GO" id="GO:0016192">
    <property type="term" value="P:vesicle-mediated transport"/>
    <property type="evidence" value="ECO:0007669"/>
    <property type="project" value="UniProtKB-ARBA"/>
</dbReference>
<dbReference type="CDD" id="cd00112">
    <property type="entry name" value="LDLa"/>
    <property type="match status" value="2"/>
</dbReference>
<dbReference type="PANTHER" id="PTHR24270">
    <property type="entry name" value="LOW-DENSITY LIPOPROTEIN RECEPTOR-RELATED"/>
    <property type="match status" value="1"/>
</dbReference>
<proteinExistence type="predicted"/>
<dbReference type="FunFam" id="4.10.400.10:FF:000065">
    <property type="entry name" value="Transmembrane protease serine 7"/>
    <property type="match status" value="1"/>
</dbReference>
<evidence type="ECO:0000256" key="9">
    <source>
        <dbReference type="PROSITE-ProRule" id="PRU00124"/>
    </source>
</evidence>
<keyword evidence="5" id="KW-1133">Transmembrane helix</keyword>
<feature type="chain" id="PRO_5035875375" evidence="10">
    <location>
        <begin position="26"/>
        <end position="245"/>
    </location>
</feature>
<evidence type="ECO:0000256" key="7">
    <source>
        <dbReference type="ARBA" id="ARBA00023157"/>
    </source>
</evidence>
<evidence type="ECO:0000256" key="6">
    <source>
        <dbReference type="ARBA" id="ARBA00023136"/>
    </source>
</evidence>
<reference evidence="11" key="1">
    <citation type="journal article" date="2020" name="bioRxiv">
        <title>Chromosome-level reference genome of the European wasp spider Argiope bruennichi: a resource for studies on range expansion and evolutionary adaptation.</title>
        <authorList>
            <person name="Sheffer M.M."/>
            <person name="Hoppe A."/>
            <person name="Krehenwinkel H."/>
            <person name="Uhl G."/>
            <person name="Kuss A.W."/>
            <person name="Jensen L."/>
            <person name="Jensen C."/>
            <person name="Gillespie R.G."/>
            <person name="Hoff K.J."/>
            <person name="Prost S."/>
        </authorList>
    </citation>
    <scope>NUCLEOTIDE SEQUENCE</scope>
</reference>
<dbReference type="PROSITE" id="PS50068">
    <property type="entry name" value="LDLRA_2"/>
    <property type="match status" value="2"/>
</dbReference>
<dbReference type="Proteomes" id="UP000807504">
    <property type="component" value="Unassembled WGS sequence"/>
</dbReference>
<protein>
    <submittedName>
        <fullName evidence="11">Basement membrane proteoglycan like protein</fullName>
    </submittedName>
</protein>
<evidence type="ECO:0000256" key="5">
    <source>
        <dbReference type="ARBA" id="ARBA00022989"/>
    </source>
</evidence>
<dbReference type="SMART" id="SM00192">
    <property type="entry name" value="LDLa"/>
    <property type="match status" value="2"/>
</dbReference>
<dbReference type="InterPro" id="IPR023415">
    <property type="entry name" value="LDLR_class-A_CS"/>
</dbReference>